<proteinExistence type="predicted"/>
<dbReference type="GO" id="GO:0004803">
    <property type="term" value="F:transposase activity"/>
    <property type="evidence" value="ECO:0007669"/>
    <property type="project" value="InterPro"/>
</dbReference>
<evidence type="ECO:0000259" key="1">
    <source>
        <dbReference type="Pfam" id="PF02371"/>
    </source>
</evidence>
<dbReference type="Proteomes" id="UP000255167">
    <property type="component" value="Unassembled WGS sequence"/>
</dbReference>
<evidence type="ECO:0000313" key="2">
    <source>
        <dbReference type="EMBL" id="STW49879.1"/>
    </source>
</evidence>
<organism evidence="2 3">
    <name type="scientific">Klebsiella pneumoniae</name>
    <dbReference type="NCBI Taxonomy" id="573"/>
    <lineage>
        <taxon>Bacteria</taxon>
        <taxon>Pseudomonadati</taxon>
        <taxon>Pseudomonadota</taxon>
        <taxon>Gammaproteobacteria</taxon>
        <taxon>Enterobacterales</taxon>
        <taxon>Enterobacteriaceae</taxon>
        <taxon>Klebsiella/Raoultella group</taxon>
        <taxon>Klebsiella</taxon>
        <taxon>Klebsiella pneumoniae complex</taxon>
    </lineage>
</organism>
<feature type="domain" description="Transposase IS116/IS110/IS902 C-terminal" evidence="1">
    <location>
        <begin position="23"/>
        <end position="57"/>
    </location>
</feature>
<evidence type="ECO:0000313" key="3">
    <source>
        <dbReference type="Proteomes" id="UP000255167"/>
    </source>
</evidence>
<dbReference type="AlphaFoldDB" id="A0A378G1F0"/>
<dbReference type="EMBL" id="UGNC01000005">
    <property type="protein sequence ID" value="STW49879.1"/>
    <property type="molecule type" value="Genomic_DNA"/>
</dbReference>
<dbReference type="GO" id="GO:0006313">
    <property type="term" value="P:DNA transposition"/>
    <property type="evidence" value="ECO:0007669"/>
    <property type="project" value="InterPro"/>
</dbReference>
<dbReference type="GO" id="GO:0003677">
    <property type="term" value="F:DNA binding"/>
    <property type="evidence" value="ECO:0007669"/>
    <property type="project" value="InterPro"/>
</dbReference>
<sequence>MNSHIRNHFKEIAERLSSIKGVRGRRTIFGGRAGVRSALYMAALVATRFNPVIKTFYVRLLAAGKAKKVALVACMRKLLTILNAMLRKNEEWDESYHHVAP</sequence>
<dbReference type="Pfam" id="PF02371">
    <property type="entry name" value="Transposase_20"/>
    <property type="match status" value="1"/>
</dbReference>
<dbReference type="PANTHER" id="PTHR33055">
    <property type="entry name" value="TRANSPOSASE FOR INSERTION SEQUENCE ELEMENT IS1111A"/>
    <property type="match status" value="1"/>
</dbReference>
<dbReference type="InterPro" id="IPR003346">
    <property type="entry name" value="Transposase_20"/>
</dbReference>
<accession>A0A378G1F0</accession>
<reference evidence="2 3" key="1">
    <citation type="submission" date="2018-06" db="EMBL/GenBank/DDBJ databases">
        <authorList>
            <consortium name="Pathogen Informatics"/>
            <person name="Doyle S."/>
        </authorList>
    </citation>
    <scope>NUCLEOTIDE SEQUENCE [LARGE SCALE GENOMIC DNA]</scope>
    <source>
        <strain evidence="2 3">NCTC9617</strain>
    </source>
</reference>
<protein>
    <submittedName>
        <fullName evidence="2">Transposase-like protein</fullName>
    </submittedName>
</protein>
<dbReference type="PANTHER" id="PTHR33055:SF13">
    <property type="entry name" value="TRANSPOSASE"/>
    <property type="match status" value="1"/>
</dbReference>
<gene>
    <name evidence="2" type="ORF">NCTC9617_06528</name>
</gene>
<dbReference type="InterPro" id="IPR047650">
    <property type="entry name" value="Transpos_IS110"/>
</dbReference>
<name>A0A378G1F0_KLEPN</name>